<protein>
    <recommendedName>
        <fullName evidence="6">TVP38/TMEM64 family membrane protein</fullName>
    </recommendedName>
</protein>
<reference evidence="8" key="1">
    <citation type="journal article" date="1999" name="Appl. Environ. Microbiol.">
        <title>Construction of environmental DNA libraries in Escherichia coli and screening for the presence of genes conferring utilization of 4-hydroxybutyrate.</title>
        <authorList>
            <person name="Henne A."/>
            <person name="Daniel R."/>
            <person name="Schmitz R.A."/>
            <person name="Gottschalk G."/>
        </authorList>
    </citation>
    <scope>NUCLEOTIDE SEQUENCE</scope>
</reference>
<evidence type="ECO:0000256" key="6">
    <source>
        <dbReference type="RuleBase" id="RU366058"/>
    </source>
</evidence>
<name>Q9RPT3_9BACT</name>
<dbReference type="InterPro" id="IPR015414">
    <property type="entry name" value="TMEM64"/>
</dbReference>
<dbReference type="PANTHER" id="PTHR12677">
    <property type="entry name" value="GOLGI APPARATUS MEMBRANE PROTEIN TVP38-RELATED"/>
    <property type="match status" value="1"/>
</dbReference>
<accession>Q9RPT3</accession>
<dbReference type="AlphaFoldDB" id="Q9RPT3"/>
<keyword evidence="2 6" id="KW-1003">Cell membrane</keyword>
<evidence type="ECO:0000256" key="3">
    <source>
        <dbReference type="ARBA" id="ARBA00022692"/>
    </source>
</evidence>
<feature type="transmembrane region" description="Helical" evidence="6">
    <location>
        <begin position="20"/>
        <end position="44"/>
    </location>
</feature>
<feature type="domain" description="VTT" evidence="7">
    <location>
        <begin position="36"/>
        <end position="153"/>
    </location>
</feature>
<dbReference type="Pfam" id="PF09335">
    <property type="entry name" value="VTT_dom"/>
    <property type="match status" value="1"/>
</dbReference>
<evidence type="ECO:0000256" key="5">
    <source>
        <dbReference type="ARBA" id="ARBA00023136"/>
    </source>
</evidence>
<evidence type="ECO:0000313" key="8">
    <source>
        <dbReference type="EMBL" id="AAD55929.1"/>
    </source>
</evidence>
<proteinExistence type="inferred from homology"/>
<keyword evidence="4 6" id="KW-1133">Transmembrane helix</keyword>
<sequence length="225" mass="23619">MVSPWLPEFAGWVHSLGVWAPIAFVAAYIAVVVLMLPAFLLIMAGGAVFGVVEGSLLALLGAVLGGTAAFLIGRHYARAAVERRVASNPTLSALDHVIGEDGLKLVFLLRLSPAVPFVLTNYALSITRVRLRDFFIGTLGLAPIVVMYAAYGSASGATPNADGSAAVTPMMFTAGIVVTVLLGLLLAKIVQKALREAELSRLKQLEIDATPETPTVLPTPITESI</sequence>
<dbReference type="InterPro" id="IPR032816">
    <property type="entry name" value="VTT_dom"/>
</dbReference>
<organism evidence="8">
    <name type="scientific">uncultured bacterium AH1</name>
    <dbReference type="NCBI Taxonomy" id="104110"/>
    <lineage>
        <taxon>Bacteria</taxon>
        <taxon>environmental samples</taxon>
    </lineage>
</organism>
<evidence type="ECO:0000256" key="1">
    <source>
        <dbReference type="ARBA" id="ARBA00004651"/>
    </source>
</evidence>
<evidence type="ECO:0000259" key="7">
    <source>
        <dbReference type="Pfam" id="PF09335"/>
    </source>
</evidence>
<feature type="transmembrane region" description="Helical" evidence="6">
    <location>
        <begin position="171"/>
        <end position="190"/>
    </location>
</feature>
<keyword evidence="3 6" id="KW-0812">Transmembrane</keyword>
<dbReference type="PANTHER" id="PTHR12677:SF59">
    <property type="entry name" value="GOLGI APPARATUS MEMBRANE PROTEIN TVP38-RELATED"/>
    <property type="match status" value="1"/>
</dbReference>
<feature type="transmembrane region" description="Helical" evidence="6">
    <location>
        <begin position="56"/>
        <end position="77"/>
    </location>
</feature>
<comment type="subcellular location">
    <subcellularLocation>
        <location evidence="1 6">Cell membrane</location>
        <topology evidence="1 6">Multi-pass membrane protein</topology>
    </subcellularLocation>
</comment>
<dbReference type="EMBL" id="AF148265">
    <property type="protein sequence ID" value="AAD55929.1"/>
    <property type="molecule type" value="Genomic_DNA"/>
</dbReference>
<evidence type="ECO:0000256" key="4">
    <source>
        <dbReference type="ARBA" id="ARBA00022989"/>
    </source>
</evidence>
<comment type="similarity">
    <text evidence="6">Belongs to the TVP38/TMEM64 family.</text>
</comment>
<feature type="transmembrane region" description="Helical" evidence="6">
    <location>
        <begin position="131"/>
        <end position="151"/>
    </location>
</feature>
<evidence type="ECO:0000256" key="2">
    <source>
        <dbReference type="ARBA" id="ARBA00022475"/>
    </source>
</evidence>
<feature type="transmembrane region" description="Helical" evidence="6">
    <location>
        <begin position="105"/>
        <end position="124"/>
    </location>
</feature>
<dbReference type="GO" id="GO:0005886">
    <property type="term" value="C:plasma membrane"/>
    <property type="evidence" value="ECO:0007669"/>
    <property type="project" value="UniProtKB-SubCell"/>
</dbReference>
<keyword evidence="5 6" id="KW-0472">Membrane</keyword>